<evidence type="ECO:0000313" key="2">
    <source>
        <dbReference type="EMBL" id="MTV64376.1"/>
    </source>
</evidence>
<gene>
    <name evidence="2" type="ORF">GM539_13655</name>
</gene>
<evidence type="ECO:0000259" key="1">
    <source>
        <dbReference type="Pfam" id="PF09524"/>
    </source>
</evidence>
<feature type="domain" description="Phage conserved hypothetical protein C-terminal" evidence="1">
    <location>
        <begin position="24"/>
        <end position="87"/>
    </location>
</feature>
<dbReference type="InterPro" id="IPR011741">
    <property type="entry name" value="Phg_2220_C"/>
</dbReference>
<organism evidence="2 3">
    <name type="scientific">Streptococcus pneumoniae</name>
    <dbReference type="NCBI Taxonomy" id="1313"/>
    <lineage>
        <taxon>Bacteria</taxon>
        <taxon>Bacillati</taxon>
        <taxon>Bacillota</taxon>
        <taxon>Bacilli</taxon>
        <taxon>Lactobacillales</taxon>
        <taxon>Streptococcaceae</taxon>
        <taxon>Streptococcus</taxon>
    </lineage>
</organism>
<dbReference type="NCBIfam" id="TIGR02220">
    <property type="entry name" value="phg_TIGR02220"/>
    <property type="match status" value="1"/>
</dbReference>
<dbReference type="Pfam" id="PF09524">
    <property type="entry name" value="Phg_2220_C"/>
    <property type="match status" value="1"/>
</dbReference>
<evidence type="ECO:0000313" key="3">
    <source>
        <dbReference type="Proteomes" id="UP000474228"/>
    </source>
</evidence>
<proteinExistence type="predicted"/>
<dbReference type="EMBL" id="WNHJ01000656">
    <property type="protein sequence ID" value="MTV64376.1"/>
    <property type="molecule type" value="Genomic_DNA"/>
</dbReference>
<feature type="non-terminal residue" evidence="2">
    <location>
        <position position="1"/>
    </location>
</feature>
<accession>A0A6G2D710</accession>
<name>A0A6G2D710_STREE</name>
<feature type="non-terminal residue" evidence="2">
    <location>
        <position position="90"/>
    </location>
</feature>
<dbReference type="AlphaFoldDB" id="A0A6G2D710"/>
<sequence length="90" mass="10663">ILNNMPQKAEEPLDDMVKEQIEEIINYLNEQTGRKFRTTHKSSIRIIRARINEGYTIDDFKGVVWRKSNAWLLDPKMVNYLRPETLFGPK</sequence>
<dbReference type="Proteomes" id="UP000474228">
    <property type="component" value="Unassembled WGS sequence"/>
</dbReference>
<protein>
    <submittedName>
        <fullName evidence="2">DNA replication protein</fullName>
    </submittedName>
</protein>
<dbReference type="RefSeq" id="WP_196301449.1">
    <property type="nucleotide sequence ID" value="NZ_WNHJ01000656.1"/>
</dbReference>
<reference evidence="2 3" key="1">
    <citation type="submission" date="2019-11" db="EMBL/GenBank/DDBJ databases">
        <title>Growth characteristics of pneumococcus vary with the chemical composition of the capsule and with environmental conditions.</title>
        <authorList>
            <person name="Tothpal A."/>
            <person name="Desobry K."/>
            <person name="Joshi S."/>
            <person name="Wyllie A.L."/>
            <person name="Weinberger D.M."/>
        </authorList>
    </citation>
    <scope>NUCLEOTIDE SEQUENCE [LARGE SCALE GENOMIC DNA]</scope>
    <source>
        <strain evidence="3">pnumococcus22F</strain>
    </source>
</reference>
<comment type="caution">
    <text evidence="2">The sequence shown here is derived from an EMBL/GenBank/DDBJ whole genome shotgun (WGS) entry which is preliminary data.</text>
</comment>